<evidence type="ECO:0000259" key="1">
    <source>
        <dbReference type="Pfam" id="PF07727"/>
    </source>
</evidence>
<feature type="domain" description="Reverse transcriptase Ty1/copia-type" evidence="1">
    <location>
        <begin position="40"/>
        <end position="137"/>
    </location>
</feature>
<evidence type="ECO:0000313" key="2">
    <source>
        <dbReference type="EMBL" id="GJS83011.1"/>
    </source>
</evidence>
<comment type="caution">
    <text evidence="2">The sequence shown here is derived from an EMBL/GenBank/DDBJ whole genome shotgun (WGS) entry which is preliminary data.</text>
</comment>
<sequence length="370" mass="42926">MCIYALILSTMEPRNVKEAMIDPAWIDSMQKEILQFKRLDVWVLVPPLNNIKPLTLKWLFKNKHDEDNTIIRNKNRLVMRGYCQEEGIDFEESFAQVARMEAIRIFLAYAAHKSFIVFQMDVKTAFLHVKEGTIWVKASTKGMVYVDDIIFGSKNPRYTQLFADLMKSRFQMSMYGMESCDPIGTPMEIKDKLDLDQYGTLIDAPKYRSMIGALMYLTSSRPDIVYTICDSGFELTGFSDADYAGCRDSFKCTYSGTQFLGEKMNIRVILFSIHSEDGNPSRVNIKQLCGSFQDNEHVGRDTRSQDGIIFQDKDLKILKSRIKSRLKTKISRLRQRCQVKDQDPRSQACKRNVKRIPKNTRLQDPRRHKK</sequence>
<accession>A0ABQ4Z1B3</accession>
<organism evidence="2 3">
    <name type="scientific">Tanacetum coccineum</name>
    <dbReference type="NCBI Taxonomy" id="301880"/>
    <lineage>
        <taxon>Eukaryota</taxon>
        <taxon>Viridiplantae</taxon>
        <taxon>Streptophyta</taxon>
        <taxon>Embryophyta</taxon>
        <taxon>Tracheophyta</taxon>
        <taxon>Spermatophyta</taxon>
        <taxon>Magnoliopsida</taxon>
        <taxon>eudicotyledons</taxon>
        <taxon>Gunneridae</taxon>
        <taxon>Pentapetalae</taxon>
        <taxon>asterids</taxon>
        <taxon>campanulids</taxon>
        <taxon>Asterales</taxon>
        <taxon>Asteraceae</taxon>
        <taxon>Asteroideae</taxon>
        <taxon>Anthemideae</taxon>
        <taxon>Anthemidinae</taxon>
        <taxon>Tanacetum</taxon>
    </lineage>
</organism>
<keyword evidence="3" id="KW-1185">Reference proteome</keyword>
<reference evidence="2" key="2">
    <citation type="submission" date="2022-01" db="EMBL/GenBank/DDBJ databases">
        <authorList>
            <person name="Yamashiro T."/>
            <person name="Shiraishi A."/>
            <person name="Satake H."/>
            <person name="Nakayama K."/>
        </authorList>
    </citation>
    <scope>NUCLEOTIDE SEQUENCE</scope>
</reference>
<dbReference type="PANTHER" id="PTHR11439:SF483">
    <property type="entry name" value="PEPTIDE SYNTHASE GLIP-LIKE, PUTATIVE (AFU_ORTHOLOGUE AFUA_3G12920)-RELATED"/>
    <property type="match status" value="1"/>
</dbReference>
<reference evidence="2" key="1">
    <citation type="journal article" date="2022" name="Int. J. Mol. Sci.">
        <title>Draft Genome of Tanacetum Coccineum: Genomic Comparison of Closely Related Tanacetum-Family Plants.</title>
        <authorList>
            <person name="Yamashiro T."/>
            <person name="Shiraishi A."/>
            <person name="Nakayama K."/>
            <person name="Satake H."/>
        </authorList>
    </citation>
    <scope>NUCLEOTIDE SEQUENCE</scope>
</reference>
<name>A0ABQ4Z1B3_9ASTR</name>
<dbReference type="Pfam" id="PF07727">
    <property type="entry name" value="RVT_2"/>
    <property type="match status" value="1"/>
</dbReference>
<proteinExistence type="predicted"/>
<gene>
    <name evidence="2" type="ORF">Tco_0749552</name>
</gene>
<dbReference type="EMBL" id="BQNB010010869">
    <property type="protein sequence ID" value="GJS83011.1"/>
    <property type="molecule type" value="Genomic_DNA"/>
</dbReference>
<evidence type="ECO:0000313" key="3">
    <source>
        <dbReference type="Proteomes" id="UP001151760"/>
    </source>
</evidence>
<dbReference type="Proteomes" id="UP001151760">
    <property type="component" value="Unassembled WGS sequence"/>
</dbReference>
<protein>
    <submittedName>
        <fullName evidence="2">Retrovirus-related pol polyprotein from transposon TNT 1-94</fullName>
    </submittedName>
</protein>
<dbReference type="PANTHER" id="PTHR11439">
    <property type="entry name" value="GAG-POL-RELATED RETROTRANSPOSON"/>
    <property type="match status" value="1"/>
</dbReference>
<dbReference type="InterPro" id="IPR013103">
    <property type="entry name" value="RVT_2"/>
</dbReference>